<dbReference type="EMBL" id="CP001997">
    <property type="protein sequence ID" value="ADE57363.1"/>
    <property type="molecule type" value="Genomic_DNA"/>
</dbReference>
<sequence>MSKKLVYVNEVPFWITPEGRLEAVELHNGHVVERIMLRTSRGLQVLRSTASI</sequence>
<keyword evidence="2" id="KW-1185">Reference proteome</keyword>
<protein>
    <submittedName>
        <fullName evidence="1">Uncharacterized protein</fullName>
    </submittedName>
</protein>
<name>D5EFN1_AMICL</name>
<dbReference type="KEGG" id="aco:Amico_1242"/>
<reference evidence="1 2" key="1">
    <citation type="journal article" date="2010" name="Stand. Genomic Sci.">
        <title>Complete genome sequence of Aminobacterium colombiense type strain (ALA-1).</title>
        <authorList>
            <person name="Chertkov O."/>
            <person name="Sikorski J."/>
            <person name="Brambilla E."/>
            <person name="Lapidus A."/>
            <person name="Copeland A."/>
            <person name="Glavina Del Rio T."/>
            <person name="Nolan M."/>
            <person name="Lucas S."/>
            <person name="Tice H."/>
            <person name="Cheng J.F."/>
            <person name="Han C."/>
            <person name="Detter J.C."/>
            <person name="Bruce D."/>
            <person name="Tapia R."/>
            <person name="Goodwin L."/>
            <person name="Pitluck S."/>
            <person name="Liolios K."/>
            <person name="Ivanova N."/>
            <person name="Mavromatis K."/>
            <person name="Ovchinnikova G."/>
            <person name="Pati A."/>
            <person name="Chen A."/>
            <person name="Palaniappan K."/>
            <person name="Land M."/>
            <person name="Hauser L."/>
            <person name="Chang Y.J."/>
            <person name="Jeffries C.D."/>
            <person name="Spring S."/>
            <person name="Rohde M."/>
            <person name="Goker M."/>
            <person name="Bristow J."/>
            <person name="Eisen J.A."/>
            <person name="Markowitz V."/>
            <person name="Hugenholtz P."/>
            <person name="Kyrpides N.C."/>
            <person name="Klenk H.P."/>
        </authorList>
    </citation>
    <scope>NUCLEOTIDE SEQUENCE [LARGE SCALE GENOMIC DNA]</scope>
    <source>
        <strain evidence="2">DSM 12261 / ALA-1</strain>
    </source>
</reference>
<gene>
    <name evidence="1" type="ordered locus">Amico_1242</name>
</gene>
<dbReference type="RefSeq" id="WP_013048626.1">
    <property type="nucleotide sequence ID" value="NC_014011.1"/>
</dbReference>
<proteinExistence type="predicted"/>
<dbReference type="AlphaFoldDB" id="D5EFN1"/>
<dbReference type="Proteomes" id="UP000002366">
    <property type="component" value="Chromosome"/>
</dbReference>
<accession>D5EFN1</accession>
<evidence type="ECO:0000313" key="1">
    <source>
        <dbReference type="EMBL" id="ADE57363.1"/>
    </source>
</evidence>
<dbReference type="HOGENOM" id="CLU_214160_0_0_0"/>
<organism evidence="1 2">
    <name type="scientific">Aminobacterium colombiense (strain DSM 12261 / ALA-1)</name>
    <dbReference type="NCBI Taxonomy" id="572547"/>
    <lineage>
        <taxon>Bacteria</taxon>
        <taxon>Thermotogati</taxon>
        <taxon>Synergistota</taxon>
        <taxon>Synergistia</taxon>
        <taxon>Synergistales</taxon>
        <taxon>Aminobacteriaceae</taxon>
        <taxon>Aminobacterium</taxon>
    </lineage>
</organism>
<evidence type="ECO:0000313" key="2">
    <source>
        <dbReference type="Proteomes" id="UP000002366"/>
    </source>
</evidence>